<keyword evidence="1" id="KW-1133">Transmembrane helix</keyword>
<evidence type="ECO:0000313" key="3">
    <source>
        <dbReference type="Proteomes" id="UP000214880"/>
    </source>
</evidence>
<dbReference type="STRING" id="146817.SAMN04488502_101660"/>
<keyword evidence="1" id="KW-0472">Membrane</keyword>
<sequence length="151" mass="16780">MLVSKKQEWELYQEEPAPVITTSKPSLNTGLRAKCLIVVVLLALIAMFVTVRSEAIIRAGYDLVQLKAQLIKAEKENELLRLEIAKLKSPQRIQAIAANELGMVVPPDVYVINSEHQVRGEMAAGEKQNLWSSITSALKNGKTEADRDIKN</sequence>
<name>A0A1G9MDR1_9FIRM</name>
<keyword evidence="2" id="KW-0132">Cell division</keyword>
<dbReference type="InterPro" id="IPR007060">
    <property type="entry name" value="FtsL/DivIC"/>
</dbReference>
<reference evidence="2 3" key="1">
    <citation type="submission" date="2016-10" db="EMBL/GenBank/DDBJ databases">
        <authorList>
            <person name="de Groot N.N."/>
        </authorList>
    </citation>
    <scope>NUCLEOTIDE SEQUENCE [LARGE SCALE GENOMIC DNA]</scope>
    <source>
        <strain evidence="2 3">DSM 1736</strain>
    </source>
</reference>
<dbReference type="RefSeq" id="WP_092068225.1">
    <property type="nucleotide sequence ID" value="NZ_FNHB01000001.1"/>
</dbReference>
<keyword evidence="3" id="KW-1185">Reference proteome</keyword>
<dbReference type="OrthoDB" id="1631560at2"/>
<dbReference type="Proteomes" id="UP000214880">
    <property type="component" value="Unassembled WGS sequence"/>
</dbReference>
<dbReference type="Pfam" id="PF04977">
    <property type="entry name" value="DivIC"/>
    <property type="match status" value="1"/>
</dbReference>
<dbReference type="EMBL" id="FNHB01000001">
    <property type="protein sequence ID" value="SDL72402.1"/>
    <property type="molecule type" value="Genomic_DNA"/>
</dbReference>
<gene>
    <name evidence="2" type="ORF">SAMN04488502_101660</name>
</gene>
<dbReference type="GO" id="GO:0051301">
    <property type="term" value="P:cell division"/>
    <property type="evidence" value="ECO:0007669"/>
    <property type="project" value="UniProtKB-KW"/>
</dbReference>
<keyword evidence="1" id="KW-0812">Transmembrane</keyword>
<keyword evidence="2" id="KW-0131">Cell cycle</keyword>
<protein>
    <submittedName>
        <fullName evidence="2">Cell division protein FtsL</fullName>
    </submittedName>
</protein>
<evidence type="ECO:0000256" key="1">
    <source>
        <dbReference type="SAM" id="Phobius"/>
    </source>
</evidence>
<proteinExistence type="predicted"/>
<accession>A0A1G9MDR1</accession>
<organism evidence="2 3">
    <name type="scientific">Dendrosporobacter quercicolus</name>
    <dbReference type="NCBI Taxonomy" id="146817"/>
    <lineage>
        <taxon>Bacteria</taxon>
        <taxon>Bacillati</taxon>
        <taxon>Bacillota</taxon>
        <taxon>Negativicutes</taxon>
        <taxon>Selenomonadales</taxon>
        <taxon>Sporomusaceae</taxon>
        <taxon>Dendrosporobacter</taxon>
    </lineage>
</organism>
<evidence type="ECO:0000313" key="2">
    <source>
        <dbReference type="EMBL" id="SDL72402.1"/>
    </source>
</evidence>
<dbReference type="AlphaFoldDB" id="A0A1G9MDR1"/>
<feature type="transmembrane region" description="Helical" evidence="1">
    <location>
        <begin position="31"/>
        <end position="51"/>
    </location>
</feature>